<evidence type="ECO:0000313" key="1">
    <source>
        <dbReference type="EMBL" id="EEQ06172.1"/>
    </source>
</evidence>
<dbReference type="EMBL" id="AALC02000033">
    <property type="protein sequence ID" value="EEQ06172.1"/>
    <property type="molecule type" value="Genomic_DNA"/>
</dbReference>
<accession>A0ABM9XXN1</accession>
<evidence type="ECO:0000313" key="2">
    <source>
        <dbReference type="Proteomes" id="UP000010319"/>
    </source>
</evidence>
<gene>
    <name evidence="1" type="ORF">yberc0001_26490</name>
</gene>
<reference evidence="1" key="1">
    <citation type="submission" date="2008-12" db="EMBL/GenBank/DDBJ databases">
        <title>Annotation of the Yersinia bercovieri ATCC 43970 genome.</title>
        <authorList>
            <person name="Read T.D."/>
            <person name="Akmal A."/>
            <person name="Bishop-Lilly K."/>
            <person name="Chen P.E."/>
            <person name="Cook C."/>
            <person name="Kiley M.P."/>
            <person name="Lentz S."/>
            <person name="Mateczun A."/>
            <person name="Nagarajan N."/>
            <person name="Nolan N."/>
            <person name="Osborne B.I."/>
            <person name="Pop M."/>
            <person name="Sozhamannan S."/>
            <person name="Stewart A.C."/>
            <person name="Sulakvelidze A."/>
            <person name="Thomason B."/>
            <person name="Willner K."/>
            <person name="Zwick M.E."/>
        </authorList>
    </citation>
    <scope>NUCLEOTIDE SEQUENCE [LARGE SCALE GENOMIC DNA]</scope>
    <source>
        <strain evidence="1">ATCC 43970</strain>
    </source>
</reference>
<protein>
    <submittedName>
        <fullName evidence="1">Uncharacterized protein</fullName>
    </submittedName>
</protein>
<organism evidence="1 2">
    <name type="scientific">Yersinia bercovieri ATCC 43970</name>
    <dbReference type="NCBI Taxonomy" id="349968"/>
    <lineage>
        <taxon>Bacteria</taxon>
        <taxon>Pseudomonadati</taxon>
        <taxon>Pseudomonadota</taxon>
        <taxon>Gammaproteobacteria</taxon>
        <taxon>Enterobacterales</taxon>
        <taxon>Yersiniaceae</taxon>
        <taxon>Yersinia</taxon>
    </lineage>
</organism>
<dbReference type="Proteomes" id="UP000010319">
    <property type="component" value="Unassembled WGS sequence"/>
</dbReference>
<sequence>MILVNCTVDRGWAIVTPQRKNLLPGLEPRISTGRITA</sequence>
<name>A0ABM9XXN1_YERBE</name>
<keyword evidence="2" id="KW-1185">Reference proteome</keyword>
<proteinExistence type="predicted"/>
<comment type="caution">
    <text evidence="1">The sequence shown here is derived from an EMBL/GenBank/DDBJ whole genome shotgun (WGS) entry which is preliminary data.</text>
</comment>